<protein>
    <recommendedName>
        <fullName evidence="2">Universal stress protein</fullName>
    </recommendedName>
</protein>
<dbReference type="Gene3D" id="3.40.50.620">
    <property type="entry name" value="HUPs"/>
    <property type="match status" value="1"/>
</dbReference>
<evidence type="ECO:0000313" key="4">
    <source>
        <dbReference type="EMBL" id="BAI81243.1"/>
    </source>
</evidence>
<feature type="domain" description="UspA" evidence="3">
    <location>
        <begin position="4"/>
        <end position="146"/>
    </location>
</feature>
<dbReference type="PIRSF" id="PIRSF006276">
    <property type="entry name" value="UspA"/>
    <property type="match status" value="1"/>
</dbReference>
<dbReference type="Proteomes" id="UP000001520">
    <property type="component" value="Chromosome"/>
</dbReference>
<keyword evidence="5" id="KW-1185">Reference proteome</keyword>
<dbReference type="PRINTS" id="PR01438">
    <property type="entry name" value="UNVRSLSTRESS"/>
</dbReference>
<dbReference type="OrthoDB" id="9792500at2"/>
<organism evidence="4 5">
    <name type="scientific">Deferribacter desulfuricans (strain DSM 14783 / JCM 11476 / NBRC 101012 / SSM1)</name>
    <dbReference type="NCBI Taxonomy" id="639282"/>
    <lineage>
        <taxon>Bacteria</taxon>
        <taxon>Pseudomonadati</taxon>
        <taxon>Deferribacterota</taxon>
        <taxon>Deferribacteres</taxon>
        <taxon>Deferribacterales</taxon>
        <taxon>Deferribacteraceae</taxon>
        <taxon>Deferribacter</taxon>
    </lineage>
</organism>
<reference evidence="4 5" key="1">
    <citation type="journal article" date="2010" name="DNA Res.">
        <title>Bacterial lifestyle in a deep-sea hydrothermal vent chimney revealed by the genome sequence of the thermophilic bacterium Deferribacter desulfuricans SSM1.</title>
        <authorList>
            <person name="Takaki Y."/>
            <person name="Shimamura S."/>
            <person name="Nakagawa S."/>
            <person name="Fukuhara Y."/>
            <person name="Horikawa H."/>
            <person name="Ankai A."/>
            <person name="Harada T."/>
            <person name="Hosoyama A."/>
            <person name="Oguchi A."/>
            <person name="Fukui S."/>
            <person name="Fujita N."/>
            <person name="Takami H."/>
            <person name="Takai K."/>
        </authorList>
    </citation>
    <scope>NUCLEOTIDE SEQUENCE [LARGE SCALE GENOMIC DNA]</scope>
    <source>
        <strain evidence="5">DSM 14783 / JCM 11476 / NBRC 101012 / SSM1</strain>
    </source>
</reference>
<comment type="similarity">
    <text evidence="1 2">Belongs to the universal stress protein A family.</text>
</comment>
<sequence length="155" mass="17749">MIEIKKILCPVDFSETSNYALTYAIDFAKVFNAELELFHVIFDESQIVAFYLPQVTFQNFDKELEEAAKKEMDKLVEDFEELKNVNYSVKFAKGTPFLEIINEAKENSFDMIVIGTHGRTGLEHALFGSTAEKVVRKAPCPVFTVRLKGHKFKMP</sequence>
<dbReference type="InterPro" id="IPR006016">
    <property type="entry name" value="UspA"/>
</dbReference>
<dbReference type="InterPro" id="IPR014729">
    <property type="entry name" value="Rossmann-like_a/b/a_fold"/>
</dbReference>
<comment type="subcellular location">
    <subcellularLocation>
        <location evidence="2">Cytoplasm</location>
    </subcellularLocation>
</comment>
<proteinExistence type="inferred from homology"/>
<dbReference type="HOGENOM" id="CLU_049301_11_2_0"/>
<dbReference type="SUPFAM" id="SSF52402">
    <property type="entry name" value="Adenine nucleotide alpha hydrolases-like"/>
    <property type="match status" value="1"/>
</dbReference>
<evidence type="ECO:0000256" key="1">
    <source>
        <dbReference type="ARBA" id="ARBA00008791"/>
    </source>
</evidence>
<dbReference type="Pfam" id="PF00582">
    <property type="entry name" value="Usp"/>
    <property type="match status" value="1"/>
</dbReference>
<evidence type="ECO:0000313" key="5">
    <source>
        <dbReference type="Proteomes" id="UP000001520"/>
    </source>
</evidence>
<dbReference type="GO" id="GO:0005737">
    <property type="term" value="C:cytoplasm"/>
    <property type="evidence" value="ECO:0007669"/>
    <property type="project" value="UniProtKB-SubCell"/>
</dbReference>
<dbReference type="PANTHER" id="PTHR46268">
    <property type="entry name" value="STRESS RESPONSE PROTEIN NHAX"/>
    <property type="match status" value="1"/>
</dbReference>
<dbReference type="KEGG" id="ddf:DEFDS_1788"/>
<dbReference type="AlphaFoldDB" id="D3P953"/>
<name>D3P953_DEFDS</name>
<dbReference type="EMBL" id="AP011529">
    <property type="protein sequence ID" value="BAI81243.1"/>
    <property type="molecule type" value="Genomic_DNA"/>
</dbReference>
<dbReference type="CDD" id="cd00293">
    <property type="entry name" value="USP-like"/>
    <property type="match status" value="1"/>
</dbReference>
<keyword evidence="2" id="KW-0963">Cytoplasm</keyword>
<dbReference type="PANTHER" id="PTHR46268:SF22">
    <property type="entry name" value="SENSOR PROTEIN KDPD-RELATED"/>
    <property type="match status" value="1"/>
</dbReference>
<dbReference type="RefSeq" id="WP_013008488.1">
    <property type="nucleotide sequence ID" value="NC_013939.1"/>
</dbReference>
<dbReference type="InterPro" id="IPR006015">
    <property type="entry name" value="Universal_stress_UspA"/>
</dbReference>
<evidence type="ECO:0000259" key="3">
    <source>
        <dbReference type="Pfam" id="PF00582"/>
    </source>
</evidence>
<accession>D3P953</accession>
<evidence type="ECO:0000256" key="2">
    <source>
        <dbReference type="PIRNR" id="PIRNR006276"/>
    </source>
</evidence>
<dbReference type="eggNOG" id="COG0589">
    <property type="taxonomic scope" value="Bacteria"/>
</dbReference>
<dbReference type="STRING" id="639282.DEFDS_1788"/>
<gene>
    <name evidence="4" type="ordered locus">DEFDS_1788</name>
</gene>